<protein>
    <recommendedName>
        <fullName evidence="6">BZIP domain-containing protein</fullName>
    </recommendedName>
</protein>
<dbReference type="VEuPathDB" id="FungiDB:BDV34DRAFT_207909"/>
<evidence type="ECO:0000313" key="4">
    <source>
        <dbReference type="EMBL" id="KAB8198915.1"/>
    </source>
</evidence>
<dbReference type="SUPFAM" id="SSF57959">
    <property type="entry name" value="Leucine zipper domain"/>
    <property type="match status" value="1"/>
</dbReference>
<dbReference type="Gene3D" id="1.20.5.170">
    <property type="match status" value="1"/>
</dbReference>
<dbReference type="OMA" id="AQSEMGH"/>
<dbReference type="GO" id="GO:0000976">
    <property type="term" value="F:transcription cis-regulatory region binding"/>
    <property type="evidence" value="ECO:0007669"/>
    <property type="project" value="InterPro"/>
</dbReference>
<evidence type="ECO:0000256" key="1">
    <source>
        <dbReference type="ARBA" id="ARBA00004123"/>
    </source>
</evidence>
<dbReference type="InterPro" id="IPR046347">
    <property type="entry name" value="bZIP_sf"/>
</dbReference>
<dbReference type="PANTHER" id="PTHR40621">
    <property type="entry name" value="TRANSCRIPTION FACTOR KAPC-RELATED"/>
    <property type="match status" value="1"/>
</dbReference>
<dbReference type="PANTHER" id="PTHR40621:SF6">
    <property type="entry name" value="AP-1-LIKE TRANSCRIPTION FACTOR YAP1-RELATED"/>
    <property type="match status" value="1"/>
</dbReference>
<comment type="subcellular location">
    <subcellularLocation>
        <location evidence="1">Nucleus</location>
    </subcellularLocation>
</comment>
<sequence length="317" mass="36147">MKKAFTFLPPFRTEKQDSQPGNPTSALTRRREQLRKAQHTHRQRKNGYYKSLESEVLRLRASEVTLTQQVQDLRNHIEVLQGTVESLTQHSSDISHDRTMICKSNNHSAHLDHSHMPSPTHLSNQSLDFGGLYNRSPNSHDQEIEHSNIQETVLFSDPTTAFPSSRPSYDRKWSQDMTAAGMEFILALEHPCLPHLGLHSDRPNGHSLLASSTLLHPNNQQSKVHTHGNSPPLRDNPAPIFARLLALSEELVFEDELSPTQAWCYILQQPWAHRLERGKLKDLTISLMKVSKCYGFGAVMRRDTFKDILVDIVLDIM</sequence>
<accession>A0A5N6D0X2</accession>
<organism evidence="4 5">
    <name type="scientific">Aspergillus parasiticus</name>
    <dbReference type="NCBI Taxonomy" id="5067"/>
    <lineage>
        <taxon>Eukaryota</taxon>
        <taxon>Fungi</taxon>
        <taxon>Dikarya</taxon>
        <taxon>Ascomycota</taxon>
        <taxon>Pezizomycotina</taxon>
        <taxon>Eurotiomycetes</taxon>
        <taxon>Eurotiomycetidae</taxon>
        <taxon>Eurotiales</taxon>
        <taxon>Aspergillaceae</taxon>
        <taxon>Aspergillus</taxon>
        <taxon>Aspergillus subgen. Circumdati</taxon>
    </lineage>
</organism>
<evidence type="ECO:0008006" key="6">
    <source>
        <dbReference type="Google" id="ProtNLM"/>
    </source>
</evidence>
<gene>
    <name evidence="4" type="ORF">BDV34DRAFT_207909</name>
</gene>
<evidence type="ECO:0000256" key="3">
    <source>
        <dbReference type="SAM" id="MobiDB-lite"/>
    </source>
</evidence>
<dbReference type="CDD" id="cd14688">
    <property type="entry name" value="bZIP_YAP"/>
    <property type="match status" value="1"/>
</dbReference>
<dbReference type="AlphaFoldDB" id="A0A5N6D0X2"/>
<reference evidence="4 5" key="1">
    <citation type="submission" date="2019-04" db="EMBL/GenBank/DDBJ databases">
        <title>Fungal friends and foes A comparative genomics study of 23 Aspergillus species from section Flavi.</title>
        <authorList>
            <consortium name="DOE Joint Genome Institute"/>
            <person name="Kjaerbolling I."/>
            <person name="Vesth T.C."/>
            <person name="Frisvad J.C."/>
            <person name="Nybo J.L."/>
            <person name="Theobald S."/>
            <person name="Kildgaard S."/>
            <person name="Petersen T.I."/>
            <person name="Kuo A."/>
            <person name="Sato A."/>
            <person name="Lyhne E.K."/>
            <person name="Kogle M.E."/>
            <person name="Wiebenga A."/>
            <person name="Kun R.S."/>
            <person name="Lubbers R.J."/>
            <person name="Makela M.R."/>
            <person name="Barry K."/>
            <person name="Chovatia M."/>
            <person name="Clum A."/>
            <person name="Daum C."/>
            <person name="Haridas S."/>
            <person name="He G."/>
            <person name="LaButti K."/>
            <person name="Lipzen A."/>
            <person name="Mondo S."/>
            <person name="Pangilinan J."/>
            <person name="Riley R."/>
            <person name="Salamov A."/>
            <person name="Simmons B.A."/>
            <person name="Magnuson J.K."/>
            <person name="Henrissat B."/>
            <person name="Mortensen U.H."/>
            <person name="Larsen T.O."/>
            <person name="De vries R.P."/>
            <person name="Grigoriev I.V."/>
            <person name="Machida M."/>
            <person name="Baker S.E."/>
            <person name="Andersen M.R."/>
        </authorList>
    </citation>
    <scope>NUCLEOTIDE SEQUENCE [LARGE SCALE GENOMIC DNA]</scope>
    <source>
        <strain evidence="4 5">CBS 117618</strain>
    </source>
</reference>
<name>A0A5N6D0X2_ASPPA</name>
<evidence type="ECO:0000256" key="2">
    <source>
        <dbReference type="ARBA" id="ARBA00023242"/>
    </source>
</evidence>
<keyword evidence="5" id="KW-1185">Reference proteome</keyword>
<dbReference type="Proteomes" id="UP000326532">
    <property type="component" value="Unassembled WGS sequence"/>
</dbReference>
<dbReference type="GO" id="GO:0090575">
    <property type="term" value="C:RNA polymerase II transcription regulator complex"/>
    <property type="evidence" value="ECO:0007669"/>
    <property type="project" value="TreeGrafter"/>
</dbReference>
<dbReference type="GO" id="GO:0001228">
    <property type="term" value="F:DNA-binding transcription activator activity, RNA polymerase II-specific"/>
    <property type="evidence" value="ECO:0007669"/>
    <property type="project" value="TreeGrafter"/>
</dbReference>
<evidence type="ECO:0000313" key="5">
    <source>
        <dbReference type="Proteomes" id="UP000326532"/>
    </source>
</evidence>
<dbReference type="InterPro" id="IPR050936">
    <property type="entry name" value="AP-1-like"/>
</dbReference>
<dbReference type="EMBL" id="ML735116">
    <property type="protein sequence ID" value="KAB8198915.1"/>
    <property type="molecule type" value="Genomic_DNA"/>
</dbReference>
<feature type="region of interest" description="Disordered" evidence="3">
    <location>
        <begin position="1"/>
        <end position="28"/>
    </location>
</feature>
<proteinExistence type="predicted"/>
<keyword evidence="2" id="KW-0539">Nucleus</keyword>
<feature type="compositionally biased region" description="Polar residues" evidence="3">
    <location>
        <begin position="18"/>
        <end position="27"/>
    </location>
</feature>